<dbReference type="AlphaFoldDB" id="A0A4Z2E5Y1"/>
<feature type="region of interest" description="Disordered" evidence="1">
    <location>
        <begin position="1"/>
        <end position="72"/>
    </location>
</feature>
<dbReference type="Proteomes" id="UP000314294">
    <property type="component" value="Unassembled WGS sequence"/>
</dbReference>
<evidence type="ECO:0000256" key="1">
    <source>
        <dbReference type="SAM" id="MobiDB-lite"/>
    </source>
</evidence>
<gene>
    <name evidence="2" type="ORF">EYF80_065551</name>
</gene>
<keyword evidence="3" id="KW-1185">Reference proteome</keyword>
<evidence type="ECO:0000313" key="2">
    <source>
        <dbReference type="EMBL" id="TNN24326.1"/>
    </source>
</evidence>
<accession>A0A4Z2E5Y1</accession>
<protein>
    <submittedName>
        <fullName evidence="2">Uncharacterized protein</fullName>
    </submittedName>
</protein>
<organism evidence="2 3">
    <name type="scientific">Liparis tanakae</name>
    <name type="common">Tanaka's snailfish</name>
    <dbReference type="NCBI Taxonomy" id="230148"/>
    <lineage>
        <taxon>Eukaryota</taxon>
        <taxon>Metazoa</taxon>
        <taxon>Chordata</taxon>
        <taxon>Craniata</taxon>
        <taxon>Vertebrata</taxon>
        <taxon>Euteleostomi</taxon>
        <taxon>Actinopterygii</taxon>
        <taxon>Neopterygii</taxon>
        <taxon>Teleostei</taxon>
        <taxon>Neoteleostei</taxon>
        <taxon>Acanthomorphata</taxon>
        <taxon>Eupercaria</taxon>
        <taxon>Perciformes</taxon>
        <taxon>Cottioidei</taxon>
        <taxon>Cottales</taxon>
        <taxon>Liparidae</taxon>
        <taxon>Liparis</taxon>
    </lineage>
</organism>
<evidence type="ECO:0000313" key="3">
    <source>
        <dbReference type="Proteomes" id="UP000314294"/>
    </source>
</evidence>
<proteinExistence type="predicted"/>
<sequence>MPDQDGAETASGSWGRDSELDEEPTLLHDSEPGGGGGRRNNGGTLGESTRTPAARSAWRDEHGGALAGSRERHSPVLESLPVLLLLAVLSPRTRPGEMPLKLLALVMGGRGASRLELSELSVLLQGRGSPCRGSVSVSELLCRLAPDRPARSLQGVQTISGGSV</sequence>
<reference evidence="2 3" key="1">
    <citation type="submission" date="2019-03" db="EMBL/GenBank/DDBJ databases">
        <title>First draft genome of Liparis tanakae, snailfish: a comprehensive survey of snailfish specific genes.</title>
        <authorList>
            <person name="Kim W."/>
            <person name="Song I."/>
            <person name="Jeong J.-H."/>
            <person name="Kim D."/>
            <person name="Kim S."/>
            <person name="Ryu S."/>
            <person name="Song J.Y."/>
            <person name="Lee S.K."/>
        </authorList>
    </citation>
    <scope>NUCLEOTIDE SEQUENCE [LARGE SCALE GENOMIC DNA]</scope>
    <source>
        <tissue evidence="2">Muscle</tissue>
    </source>
</reference>
<dbReference type="EMBL" id="SRLO01015726">
    <property type="protein sequence ID" value="TNN24326.1"/>
    <property type="molecule type" value="Genomic_DNA"/>
</dbReference>
<feature type="compositionally biased region" description="Gly residues" evidence="1">
    <location>
        <begin position="32"/>
        <end position="45"/>
    </location>
</feature>
<name>A0A4Z2E5Y1_9TELE</name>
<comment type="caution">
    <text evidence="2">The sequence shown here is derived from an EMBL/GenBank/DDBJ whole genome shotgun (WGS) entry which is preliminary data.</text>
</comment>
<feature type="compositionally biased region" description="Basic and acidic residues" evidence="1">
    <location>
        <begin position="57"/>
        <end position="72"/>
    </location>
</feature>